<dbReference type="EMBL" id="JANVFT010000080">
    <property type="protein sequence ID" value="KAJ4473507.1"/>
    <property type="molecule type" value="Genomic_DNA"/>
</dbReference>
<protein>
    <submittedName>
        <fullName evidence="3">Glycosyl hydrolase catalytic core-domain-containing protein</fullName>
    </submittedName>
</protein>
<dbReference type="InterPro" id="IPR017853">
    <property type="entry name" value="GH"/>
</dbReference>
<accession>A0ABQ8V482</accession>
<dbReference type="InterPro" id="IPR024655">
    <property type="entry name" value="Asl1_glyco_hydro_catalytic"/>
</dbReference>
<dbReference type="PANTHER" id="PTHR34154:SF3">
    <property type="entry name" value="ALKALI-SENSITIVE LINKAGE PROTEIN 1"/>
    <property type="match status" value="1"/>
</dbReference>
<feature type="compositionally biased region" description="Basic residues" evidence="1">
    <location>
        <begin position="101"/>
        <end position="113"/>
    </location>
</feature>
<proteinExistence type="predicted"/>
<dbReference type="Gene3D" id="3.20.20.80">
    <property type="entry name" value="Glycosidases"/>
    <property type="match status" value="1"/>
</dbReference>
<dbReference type="SUPFAM" id="SSF51445">
    <property type="entry name" value="(Trans)glycosidases"/>
    <property type="match status" value="1"/>
</dbReference>
<comment type="caution">
    <text evidence="3">The sequence shown here is derived from an EMBL/GenBank/DDBJ whole genome shotgun (WGS) entry which is preliminary data.</text>
</comment>
<reference evidence="3" key="1">
    <citation type="submission" date="2022-08" db="EMBL/GenBank/DDBJ databases">
        <title>A Global Phylogenomic Analysis of the Shiitake Genus Lentinula.</title>
        <authorList>
            <consortium name="DOE Joint Genome Institute"/>
            <person name="Sierra-Patev S."/>
            <person name="Min B."/>
            <person name="Naranjo-Ortiz M."/>
            <person name="Looney B."/>
            <person name="Konkel Z."/>
            <person name="Slot J.C."/>
            <person name="Sakamoto Y."/>
            <person name="Steenwyk J.L."/>
            <person name="Rokas A."/>
            <person name="Carro J."/>
            <person name="Camarero S."/>
            <person name="Ferreira P."/>
            <person name="Molpeceres G."/>
            <person name="Ruiz-Duenas F.J."/>
            <person name="Serrano A."/>
            <person name="Henrissat B."/>
            <person name="Drula E."/>
            <person name="Hughes K.W."/>
            <person name="Mata J.L."/>
            <person name="Ishikawa N.K."/>
            <person name="Vargas-Isla R."/>
            <person name="Ushijima S."/>
            <person name="Smith C.A."/>
            <person name="Ahrendt S."/>
            <person name="Andreopoulos W."/>
            <person name="He G."/>
            <person name="Labutti K."/>
            <person name="Lipzen A."/>
            <person name="Ng V."/>
            <person name="Riley R."/>
            <person name="Sandor L."/>
            <person name="Barry K."/>
            <person name="Martinez A.T."/>
            <person name="Xiao Y."/>
            <person name="Gibbons J.G."/>
            <person name="Terashima K."/>
            <person name="Grigoriev I.V."/>
            <person name="Hibbett D.S."/>
        </authorList>
    </citation>
    <scope>NUCLEOTIDE SEQUENCE</scope>
    <source>
        <strain evidence="3">RHP3577 ss4</strain>
    </source>
</reference>
<dbReference type="Pfam" id="PF11790">
    <property type="entry name" value="Glyco_hydro_cc"/>
    <property type="match status" value="1"/>
</dbReference>
<gene>
    <name evidence="3" type="ORF">C8R41DRAFT_849024</name>
</gene>
<feature type="domain" description="Asl1-like glycosyl hydrolase catalytic" evidence="2">
    <location>
        <begin position="182"/>
        <end position="414"/>
    </location>
</feature>
<evidence type="ECO:0000256" key="1">
    <source>
        <dbReference type="SAM" id="MobiDB-lite"/>
    </source>
</evidence>
<sequence>MVRAQGNQSINVKFAFVFQEFLLQQVSSTASRLPPFRGHSLSFSPHCHFYDIAIMAHKLLNLLALTSLAIMACSFGAEPANALSNTHHVRDGLRGHDALAKRKRSVNGKRCKVRSAPADSSTASSTDSSSVDSSSTDYTSAPTTTSTWSDSSSSTWSSTSSSAPAATSSASSSSSGSGKGCLAWPNGDQSYLGDYKTDKTGLIYTWGETAPSNAASLGFTFAPQLWGYTNENAFASTVVAGYAKYALFLNEPNESGQSNIDPTTAASLWKQYMEPLKALGYQVGSAATSSNPNGMTWTQDFFTACNGGCNPDFVAVHWYDITADGFMTYVEQWHTAFNLPIWVTEFAYQDFNGNDQGDLATIQSFMGEVTAWMDQQDYVQYYCWFGAMLDMQNVNPLNTLMNPDGSPSDLGEQFLYSG</sequence>
<keyword evidence="3" id="KW-0378">Hydrolase</keyword>
<evidence type="ECO:0000259" key="2">
    <source>
        <dbReference type="Pfam" id="PF11790"/>
    </source>
</evidence>
<feature type="compositionally biased region" description="Low complexity" evidence="1">
    <location>
        <begin position="115"/>
        <end position="176"/>
    </location>
</feature>
<evidence type="ECO:0000313" key="4">
    <source>
        <dbReference type="Proteomes" id="UP001150217"/>
    </source>
</evidence>
<name>A0ABQ8V482_9AGAR</name>
<dbReference type="PANTHER" id="PTHR34154">
    <property type="entry name" value="ALKALI-SENSITIVE LINKAGE PROTEIN 1"/>
    <property type="match status" value="1"/>
</dbReference>
<keyword evidence="4" id="KW-1185">Reference proteome</keyword>
<dbReference type="Proteomes" id="UP001150217">
    <property type="component" value="Unassembled WGS sequence"/>
</dbReference>
<evidence type="ECO:0000313" key="3">
    <source>
        <dbReference type="EMBL" id="KAJ4473507.1"/>
    </source>
</evidence>
<dbReference type="InterPro" id="IPR053183">
    <property type="entry name" value="ASL1"/>
</dbReference>
<organism evidence="3 4">
    <name type="scientific">Lentinula lateritia</name>
    <dbReference type="NCBI Taxonomy" id="40482"/>
    <lineage>
        <taxon>Eukaryota</taxon>
        <taxon>Fungi</taxon>
        <taxon>Dikarya</taxon>
        <taxon>Basidiomycota</taxon>
        <taxon>Agaricomycotina</taxon>
        <taxon>Agaricomycetes</taxon>
        <taxon>Agaricomycetidae</taxon>
        <taxon>Agaricales</taxon>
        <taxon>Marasmiineae</taxon>
        <taxon>Omphalotaceae</taxon>
        <taxon>Lentinula</taxon>
    </lineage>
</organism>
<feature type="region of interest" description="Disordered" evidence="1">
    <location>
        <begin position="97"/>
        <end position="179"/>
    </location>
</feature>
<dbReference type="GO" id="GO:0016787">
    <property type="term" value="F:hydrolase activity"/>
    <property type="evidence" value="ECO:0007669"/>
    <property type="project" value="UniProtKB-KW"/>
</dbReference>